<reference evidence="2 3" key="1">
    <citation type="journal article" date="2023" name="Life. Sci Alliance">
        <title>Evolutionary insights into 3D genome organization and epigenetic landscape of Vigna mungo.</title>
        <authorList>
            <person name="Junaid A."/>
            <person name="Singh B."/>
            <person name="Bhatia S."/>
        </authorList>
    </citation>
    <scope>NUCLEOTIDE SEQUENCE [LARGE SCALE GENOMIC DNA]</scope>
    <source>
        <strain evidence="2">Urdbean</strain>
    </source>
</reference>
<evidence type="ECO:0000313" key="2">
    <source>
        <dbReference type="EMBL" id="WVZ05394.1"/>
    </source>
</evidence>
<dbReference type="Proteomes" id="UP001374535">
    <property type="component" value="Chromosome 6"/>
</dbReference>
<protein>
    <submittedName>
        <fullName evidence="2">Uncharacterized protein</fullName>
    </submittedName>
</protein>
<proteinExistence type="predicted"/>
<keyword evidence="3" id="KW-1185">Reference proteome</keyword>
<feature type="compositionally biased region" description="Low complexity" evidence="1">
    <location>
        <begin position="21"/>
        <end position="31"/>
    </location>
</feature>
<dbReference type="EMBL" id="CP144695">
    <property type="protein sequence ID" value="WVZ05394.1"/>
    <property type="molecule type" value="Genomic_DNA"/>
</dbReference>
<accession>A0AAQ3RRR5</accession>
<evidence type="ECO:0000313" key="3">
    <source>
        <dbReference type="Proteomes" id="UP001374535"/>
    </source>
</evidence>
<name>A0AAQ3RRR5_VIGMU</name>
<organism evidence="2 3">
    <name type="scientific">Vigna mungo</name>
    <name type="common">Black gram</name>
    <name type="synonym">Phaseolus mungo</name>
    <dbReference type="NCBI Taxonomy" id="3915"/>
    <lineage>
        <taxon>Eukaryota</taxon>
        <taxon>Viridiplantae</taxon>
        <taxon>Streptophyta</taxon>
        <taxon>Embryophyta</taxon>
        <taxon>Tracheophyta</taxon>
        <taxon>Spermatophyta</taxon>
        <taxon>Magnoliopsida</taxon>
        <taxon>eudicotyledons</taxon>
        <taxon>Gunneridae</taxon>
        <taxon>Pentapetalae</taxon>
        <taxon>rosids</taxon>
        <taxon>fabids</taxon>
        <taxon>Fabales</taxon>
        <taxon>Fabaceae</taxon>
        <taxon>Papilionoideae</taxon>
        <taxon>50 kb inversion clade</taxon>
        <taxon>NPAAA clade</taxon>
        <taxon>indigoferoid/millettioid clade</taxon>
        <taxon>Phaseoleae</taxon>
        <taxon>Vigna</taxon>
    </lineage>
</organism>
<gene>
    <name evidence="2" type="ORF">V8G54_018740</name>
</gene>
<dbReference type="AlphaFoldDB" id="A0AAQ3RRR5"/>
<feature type="non-terminal residue" evidence="2">
    <location>
        <position position="1"/>
    </location>
</feature>
<sequence length="167" mass="18849">HHPHGTHLPHLFPPRPPHPLLSPSNPHLPSHVGHHPPSHLSVPGWNPPPLPLQLPSRHATPPRPRRRCGIFRCLQSLHPPLPRHTRVPHKPPLRRADRRLSLRVEAAAPTRRVELRLHLPKVVVVRDNSFVWVLVNPTTVTSMGTLIQTTSFIYVFSSSLSLVVSTR</sequence>
<feature type="compositionally biased region" description="Pro residues" evidence="1">
    <location>
        <begin position="11"/>
        <end position="20"/>
    </location>
</feature>
<feature type="region of interest" description="Disordered" evidence="1">
    <location>
        <begin position="1"/>
        <end position="65"/>
    </location>
</feature>
<evidence type="ECO:0000256" key="1">
    <source>
        <dbReference type="SAM" id="MobiDB-lite"/>
    </source>
</evidence>